<organism evidence="3 4">
    <name type="scientific">Adiantum capillus-veneris</name>
    <name type="common">Maidenhair fern</name>
    <dbReference type="NCBI Taxonomy" id="13818"/>
    <lineage>
        <taxon>Eukaryota</taxon>
        <taxon>Viridiplantae</taxon>
        <taxon>Streptophyta</taxon>
        <taxon>Embryophyta</taxon>
        <taxon>Tracheophyta</taxon>
        <taxon>Polypodiopsida</taxon>
        <taxon>Polypodiidae</taxon>
        <taxon>Polypodiales</taxon>
        <taxon>Pteridineae</taxon>
        <taxon>Pteridaceae</taxon>
        <taxon>Vittarioideae</taxon>
        <taxon>Adiantum</taxon>
    </lineage>
</organism>
<name>A0A9D4V170_ADICA</name>
<dbReference type="EMBL" id="JABFUD020000007">
    <property type="protein sequence ID" value="KAI5077866.1"/>
    <property type="molecule type" value="Genomic_DNA"/>
</dbReference>
<keyword evidence="2" id="KW-0812">Transmembrane</keyword>
<evidence type="ECO:0000256" key="2">
    <source>
        <dbReference type="RuleBase" id="RU365003"/>
    </source>
</evidence>
<dbReference type="InterPro" id="IPR013919">
    <property type="entry name" value="Pex16"/>
</dbReference>
<feature type="transmembrane region" description="Helical" evidence="2">
    <location>
        <begin position="254"/>
        <end position="273"/>
    </location>
</feature>
<reference evidence="3" key="1">
    <citation type="submission" date="2021-01" db="EMBL/GenBank/DDBJ databases">
        <title>Adiantum capillus-veneris genome.</title>
        <authorList>
            <person name="Fang Y."/>
            <person name="Liao Q."/>
        </authorList>
    </citation>
    <scope>NUCLEOTIDE SEQUENCE</scope>
    <source>
        <strain evidence="3">H3</strain>
        <tissue evidence="3">Leaf</tissue>
    </source>
</reference>
<feature type="transmembrane region" description="Helical" evidence="2">
    <location>
        <begin position="285"/>
        <end position="305"/>
    </location>
</feature>
<evidence type="ECO:0000313" key="3">
    <source>
        <dbReference type="EMBL" id="KAI5077866.1"/>
    </source>
</evidence>
<comment type="subcellular location">
    <subcellularLocation>
        <location evidence="2">Peroxisome membrane</location>
    </subcellularLocation>
</comment>
<keyword evidence="2" id="KW-1133">Transmembrane helix</keyword>
<keyword evidence="2" id="KW-0472">Membrane</keyword>
<proteinExistence type="inferred from homology"/>
<gene>
    <name evidence="3" type="ORF">GOP47_0007690</name>
</gene>
<keyword evidence="4" id="KW-1185">Reference proteome</keyword>
<comment type="similarity">
    <text evidence="1 2">Belongs to the peroxin-16 family.</text>
</comment>
<dbReference type="AlphaFoldDB" id="A0A9D4V170"/>
<dbReference type="GO" id="GO:0007031">
    <property type="term" value="P:peroxisome organization"/>
    <property type="evidence" value="ECO:0007669"/>
    <property type="project" value="UniProtKB-KW"/>
</dbReference>
<protein>
    <recommendedName>
        <fullName evidence="2">Peroxisomal membrane protein PEX16</fullName>
    </recommendedName>
</protein>
<accession>A0A9D4V170</accession>
<keyword evidence="2" id="KW-0962">Peroxisome biogenesis</keyword>
<evidence type="ECO:0000313" key="4">
    <source>
        <dbReference type="Proteomes" id="UP000886520"/>
    </source>
</evidence>
<dbReference type="PANTHER" id="PTHR13299:SF0">
    <property type="entry name" value="PEROXISOMAL MEMBRANE PROTEIN PEX16"/>
    <property type="match status" value="1"/>
</dbReference>
<sequence length="396" mass="44163">METYKLWVRRNQQLVASMENMATTMTWFLPERFTSSEVGTEAVAAILGLTTVLNQHIIDTAPQPFGQAVHPHGNASATVQQQRCMLLASLLSAVKQFEIFVEVTAERYKGRHKKWDTLAAMEAIKACLRFLILHQNGYRMLLSGGEAVHTEGANFQSITETFMDRASGGQSKLSSSPDIKRGHLSGNLETKASMALTKFGERAGVTSKPSWTYHLHPKTFESASRPSDMHSNGPTDISSILSLIPNKNRELSEALLVFGEWIFILRPLVYVLLIRRYGLKSWKPWVTSLGLDAAGLTTILVAAFLKDRKQLGITMDGLNCSGRPPFSTEEVQEVKRRQLLLVFYLIRDPFFSKYTRQYLGVAERALRPVPLIGSLGGKIVELFSGIQGRYCYTSGS</sequence>
<dbReference type="OrthoDB" id="2021143at2759"/>
<keyword evidence="2" id="KW-0576">Peroxisome</keyword>
<dbReference type="Proteomes" id="UP000886520">
    <property type="component" value="Chromosome 7"/>
</dbReference>
<dbReference type="Pfam" id="PF08610">
    <property type="entry name" value="Pex16"/>
    <property type="match status" value="1"/>
</dbReference>
<comment type="caution">
    <text evidence="3">The sequence shown here is derived from an EMBL/GenBank/DDBJ whole genome shotgun (WGS) entry which is preliminary data.</text>
</comment>
<dbReference type="PANTHER" id="PTHR13299">
    <property type="entry name" value="PEROXISOMAL MEMBRANE PROTEIN PEX16"/>
    <property type="match status" value="1"/>
</dbReference>
<evidence type="ECO:0000256" key="1">
    <source>
        <dbReference type="ARBA" id="ARBA00009505"/>
    </source>
</evidence>
<dbReference type="GO" id="GO:0005778">
    <property type="term" value="C:peroxisomal membrane"/>
    <property type="evidence" value="ECO:0007669"/>
    <property type="project" value="UniProtKB-SubCell"/>
</dbReference>